<sequence length="91" mass="10287">MLAVFILCIAVQYNDPDSGIWMLIYGLAAIVCFLASRNKMHWILPASICLIVFAWGLILANQVPENFSFNEIVFSSWSMKNYGVEIVRELG</sequence>
<keyword evidence="1" id="KW-1133">Transmembrane helix</keyword>
<feature type="transmembrane region" description="Helical" evidence="1">
    <location>
        <begin position="19"/>
        <end position="35"/>
    </location>
</feature>
<dbReference type="EMBL" id="UINC01174457">
    <property type="protein sequence ID" value="SVD80591.1"/>
    <property type="molecule type" value="Genomic_DNA"/>
</dbReference>
<evidence type="ECO:0000256" key="1">
    <source>
        <dbReference type="SAM" id="Phobius"/>
    </source>
</evidence>
<proteinExistence type="predicted"/>
<dbReference type="InterPro" id="IPR029377">
    <property type="entry name" value="TMEM220"/>
</dbReference>
<keyword evidence="1" id="KW-0472">Membrane</keyword>
<name>A0A382YCJ1_9ZZZZ</name>
<organism evidence="2">
    <name type="scientific">marine metagenome</name>
    <dbReference type="NCBI Taxonomy" id="408172"/>
    <lineage>
        <taxon>unclassified sequences</taxon>
        <taxon>metagenomes</taxon>
        <taxon>ecological metagenomes</taxon>
    </lineage>
</organism>
<accession>A0A382YCJ1</accession>
<dbReference type="AlphaFoldDB" id="A0A382YCJ1"/>
<protein>
    <submittedName>
        <fullName evidence="2">Uncharacterized protein</fullName>
    </submittedName>
</protein>
<feature type="transmembrane region" description="Helical" evidence="1">
    <location>
        <begin position="42"/>
        <end position="60"/>
    </location>
</feature>
<feature type="non-terminal residue" evidence="2">
    <location>
        <position position="91"/>
    </location>
</feature>
<keyword evidence="1" id="KW-0812">Transmembrane</keyword>
<evidence type="ECO:0000313" key="2">
    <source>
        <dbReference type="EMBL" id="SVD80591.1"/>
    </source>
</evidence>
<reference evidence="2" key="1">
    <citation type="submission" date="2018-05" db="EMBL/GenBank/DDBJ databases">
        <authorList>
            <person name="Lanie J.A."/>
            <person name="Ng W.-L."/>
            <person name="Kazmierczak K.M."/>
            <person name="Andrzejewski T.M."/>
            <person name="Davidsen T.M."/>
            <person name="Wayne K.J."/>
            <person name="Tettelin H."/>
            <person name="Glass J.I."/>
            <person name="Rusch D."/>
            <person name="Podicherti R."/>
            <person name="Tsui H.-C.T."/>
            <person name="Winkler M.E."/>
        </authorList>
    </citation>
    <scope>NUCLEOTIDE SEQUENCE</scope>
</reference>
<gene>
    <name evidence="2" type="ORF">METZ01_LOCUS433445</name>
</gene>
<dbReference type="Pfam" id="PF15071">
    <property type="entry name" value="TMEM220"/>
    <property type="match status" value="1"/>
</dbReference>